<evidence type="ECO:0000313" key="2">
    <source>
        <dbReference type="EMBL" id="STV56707.1"/>
    </source>
</evidence>
<dbReference type="EMBL" id="UGLU01000001">
    <property type="protein sequence ID" value="STU52654.1"/>
    <property type="molecule type" value="Genomic_DNA"/>
</dbReference>
<dbReference type="Proteomes" id="UP000254387">
    <property type="component" value="Unassembled WGS sequence"/>
</dbReference>
<dbReference type="Proteomes" id="UP000254141">
    <property type="component" value="Unassembled WGS sequence"/>
</dbReference>
<sequence>MRRLIFSIALAIAVAGCSNTSGLSPVSGVDRYSNSKTVYIQPHGTDCQSMQCIMLGAFWTEADKDKALLTISLANSTDFISSAWLEVDGKRYELRNEGDLTRYSTMVGGSAVYVKSSKDFIVPLSVIKDITKAKKAWIFVKTGTGSMSNAIIDAQGDSKAYYALQRFVSSLPN</sequence>
<dbReference type="EMBL" id="UGMN01000004">
    <property type="protein sequence ID" value="STV56707.1"/>
    <property type="molecule type" value="Genomic_DNA"/>
</dbReference>
<accession>A0A378BZ35</accession>
<evidence type="ECO:0008006" key="5">
    <source>
        <dbReference type="Google" id="ProtNLM"/>
    </source>
</evidence>
<evidence type="ECO:0000313" key="1">
    <source>
        <dbReference type="EMBL" id="STU52654.1"/>
    </source>
</evidence>
<evidence type="ECO:0000313" key="4">
    <source>
        <dbReference type="Proteomes" id="UP000254387"/>
    </source>
</evidence>
<name>A0A378BZ35_KLEPN</name>
<evidence type="ECO:0000313" key="3">
    <source>
        <dbReference type="Proteomes" id="UP000254141"/>
    </source>
</evidence>
<dbReference type="RefSeq" id="WP_129112035.1">
    <property type="nucleotide sequence ID" value="NZ_JAXAEZ010000001.1"/>
</dbReference>
<protein>
    <recommendedName>
        <fullName evidence="5">Lipoprotein</fullName>
    </recommendedName>
</protein>
<dbReference type="PROSITE" id="PS51257">
    <property type="entry name" value="PROKAR_LIPOPROTEIN"/>
    <property type="match status" value="1"/>
</dbReference>
<reference evidence="3 4" key="1">
    <citation type="submission" date="2018-06" db="EMBL/GenBank/DDBJ databases">
        <authorList>
            <consortium name="Pathogen Informatics"/>
            <person name="Doyle S."/>
        </authorList>
    </citation>
    <scope>NUCLEOTIDE SEQUENCE [LARGE SCALE GENOMIC DNA]</scope>
    <source>
        <strain evidence="1 3">NCTC5051</strain>
        <strain evidence="2 4">NCTC5053</strain>
    </source>
</reference>
<proteinExistence type="predicted"/>
<dbReference type="AlphaFoldDB" id="A0A378BZ35"/>
<gene>
    <name evidence="1" type="ORF">NCTC5051_03730</name>
    <name evidence="2" type="ORF">NCTC5053_06109</name>
</gene>
<organism evidence="2 4">
    <name type="scientific">Klebsiella pneumoniae</name>
    <dbReference type="NCBI Taxonomy" id="573"/>
    <lineage>
        <taxon>Bacteria</taxon>
        <taxon>Pseudomonadati</taxon>
        <taxon>Pseudomonadota</taxon>
        <taxon>Gammaproteobacteria</taxon>
        <taxon>Enterobacterales</taxon>
        <taxon>Enterobacteriaceae</taxon>
        <taxon>Klebsiella/Raoultella group</taxon>
        <taxon>Klebsiella</taxon>
        <taxon>Klebsiella pneumoniae complex</taxon>
    </lineage>
</organism>